<reference evidence="4" key="3">
    <citation type="submission" date="2018-11" db="EMBL/GenBank/DDBJ databases">
        <title>Proposal to divide the Flavobacteriaceae and reorganize its genera based on Amino Acid Identity values calculated from whole genome sequences.</title>
        <authorList>
            <person name="Nicholson A.C."/>
            <person name="Gulvik C.A."/>
            <person name="Whitney A.M."/>
            <person name="Humrighouse B.W."/>
            <person name="Bell M."/>
            <person name="Holmes B."/>
            <person name="Steigerwalt A."/>
            <person name="Villarma A."/>
            <person name="Sheth M."/>
            <person name="Batra D."/>
            <person name="Pryor J."/>
            <person name="Bernardet J.-F."/>
            <person name="Hugo C."/>
            <person name="Kampfer P."/>
            <person name="Newman J."/>
            <person name="Mcquiston J."/>
        </authorList>
    </citation>
    <scope>NUCLEOTIDE SEQUENCE [LARGE SCALE GENOMIC DNA]</scope>
    <source>
        <strain evidence="4">DSM 22165</strain>
    </source>
</reference>
<evidence type="ECO:0000313" key="3">
    <source>
        <dbReference type="Proteomes" id="UP000198555"/>
    </source>
</evidence>
<sequence length="321" mass="37373">MNKLLKRLRRSYATRNGIPLDENLFSPPPVDFSGQEASDLIYEKLISDKPVMIARYGGTELGTLSNYLDMQTPVIIRPLLYIINKIDSFFWDEQYRIWMSVYSGFYPNDRKNIIKFCKLFLNDIKELDVLGAWQTRERKIKKPKRARTIPLLDLEPYYHKKPWSKALKGKKVLVIHPFEESIKNQYKIREKLFENPDVLPEFELITIKAVQTVAGNNHDAFNDWFEALEYMKNGINKTDFDIAIIGCGAYGFSLAAHVKRIGKKAVHLGGATQLLFGIIGKRWESADIYIKKFTFKNDYWVRPLESEKPNNSEKVEGSTYW</sequence>
<evidence type="ECO:0000313" key="2">
    <source>
        <dbReference type="EMBL" id="SEH61571.1"/>
    </source>
</evidence>
<gene>
    <name evidence="1" type="ORF">EGH73_11625</name>
    <name evidence="2" type="ORF">SAMN05421793_11538</name>
</gene>
<dbReference type="EMBL" id="FNWX01000015">
    <property type="protein sequence ID" value="SEH61571.1"/>
    <property type="molecule type" value="Genomic_DNA"/>
</dbReference>
<evidence type="ECO:0000313" key="1">
    <source>
        <dbReference type="EMBL" id="ROI12417.1"/>
    </source>
</evidence>
<evidence type="ECO:0000313" key="4">
    <source>
        <dbReference type="Proteomes" id="UP000267623"/>
    </source>
</evidence>
<proteinExistence type="predicted"/>
<reference evidence="4" key="4">
    <citation type="submission" date="2018-11" db="EMBL/GenBank/DDBJ databases">
        <title>Proposal to divide the Flavobacteriaceae and reorganize its genera based on Amino Acid Identity values calculated from whole genome sequences.</title>
        <authorList>
            <person name="Nicholson A.C."/>
            <person name="Gulvik C.A."/>
            <person name="Whitney A.M."/>
            <person name="Humrighouse B.W."/>
            <person name="Bell M."/>
            <person name="Holmes B."/>
            <person name="Steigerwalt A."/>
            <person name="Villarma A."/>
            <person name="Sheth M."/>
            <person name="Batra D."/>
            <person name="Pryor J."/>
            <person name="Bernardet J.-F."/>
            <person name="Hugo C."/>
            <person name="Kampfer P."/>
            <person name="Newman J."/>
            <person name="Mcquiston J.R."/>
        </authorList>
    </citation>
    <scope>NUCLEOTIDE SEQUENCE [LARGE SCALE GENOMIC DNA]</scope>
    <source>
        <strain evidence="4">DSM 22165</strain>
    </source>
</reference>
<dbReference type="EMBL" id="RJTU01000072">
    <property type="protein sequence ID" value="ROI12417.1"/>
    <property type="molecule type" value="Genomic_DNA"/>
</dbReference>
<accession>A0A1H6JR79</accession>
<dbReference type="Proteomes" id="UP000267623">
    <property type="component" value="Unassembled WGS sequence"/>
</dbReference>
<organism evidence="2 3">
    <name type="scientific">Epilithonimonas hominis</name>
    <dbReference type="NCBI Taxonomy" id="420404"/>
    <lineage>
        <taxon>Bacteria</taxon>
        <taxon>Pseudomonadati</taxon>
        <taxon>Bacteroidota</taxon>
        <taxon>Flavobacteriia</taxon>
        <taxon>Flavobacteriales</taxon>
        <taxon>Weeksellaceae</taxon>
        <taxon>Chryseobacterium group</taxon>
        <taxon>Epilithonimonas</taxon>
    </lineage>
</organism>
<protein>
    <submittedName>
        <fullName evidence="2">Uncharacterized protein</fullName>
    </submittedName>
</protein>
<dbReference type="SUPFAM" id="SSF51905">
    <property type="entry name" value="FAD/NAD(P)-binding domain"/>
    <property type="match status" value="1"/>
</dbReference>
<dbReference type="AlphaFoldDB" id="A0A1H6JR79"/>
<name>A0A1H6JR79_9FLAO</name>
<dbReference type="RefSeq" id="WP_089769720.1">
    <property type="nucleotide sequence ID" value="NZ_DAMACK010000001.1"/>
</dbReference>
<reference evidence="3" key="2">
    <citation type="submission" date="2016-10" db="EMBL/GenBank/DDBJ databases">
        <authorList>
            <person name="Varghese N."/>
            <person name="Submissions S."/>
        </authorList>
    </citation>
    <scope>NUCLEOTIDE SEQUENCE [LARGE SCALE GENOMIC DNA]</scope>
    <source>
        <strain evidence="3">DSM 19326</strain>
    </source>
</reference>
<dbReference type="STRING" id="420404.SAMN05421793_11538"/>
<reference evidence="2" key="1">
    <citation type="submission" date="2016-10" db="EMBL/GenBank/DDBJ databases">
        <authorList>
            <person name="de Groot N.N."/>
        </authorList>
    </citation>
    <scope>NUCLEOTIDE SEQUENCE [LARGE SCALE GENOMIC DNA]</scope>
    <source>
        <strain evidence="2">DSM 19326</strain>
    </source>
</reference>
<dbReference type="Proteomes" id="UP000198555">
    <property type="component" value="Unassembled WGS sequence"/>
</dbReference>
<dbReference type="InterPro" id="IPR036188">
    <property type="entry name" value="FAD/NAD-bd_sf"/>
</dbReference>
<keyword evidence="3" id="KW-1185">Reference proteome</keyword>